<dbReference type="SUPFAM" id="SSF110849">
    <property type="entry name" value="ParB/Sulfiredoxin"/>
    <property type="match status" value="1"/>
</dbReference>
<sequence length="356" mass="39508">MAKLETLKLGELHFDPENPRLPETLNRADDPAVLQYLLLEANLIELMLSIGEQGYFEGEPLLAVRREEGGYIVVEGNRRLGALKLLQPGAIPPVQPKQVKEAQETAKHHPDSIPVLIFDKRSEILSYLGYRHITGIKEWNHLAKARYLRQLRERYSELNHTEAHKILAKEIGSNSAQVAKLLTGLTLLDRARDVGLLNALRLREEDVPFSLLTTGIGYENIARFIGIANAADVDAANLKVDEFGEFFAWVFDKRYGAKSVLGESRNFDKLARVVANERAVATLRSGATLEEADLLTSGPLEAVRKFMHLAENNIRSAQDSLSFAEGFDENDVSQADRIRKAAAALAGSLNSLMTGE</sequence>
<gene>
    <name evidence="1" type="ORF">FNZ56_03930</name>
</gene>
<protein>
    <recommendedName>
        <fullName evidence="3">ParB/Sulfiredoxin domain-containing protein</fullName>
    </recommendedName>
</protein>
<dbReference type="InterPro" id="IPR036086">
    <property type="entry name" value="ParB/Sulfiredoxin_sf"/>
</dbReference>
<dbReference type="RefSeq" id="WP_143878593.1">
    <property type="nucleotide sequence ID" value="NZ_BAABLZ010000002.1"/>
</dbReference>
<evidence type="ECO:0000313" key="1">
    <source>
        <dbReference type="EMBL" id="QDQ73080.1"/>
    </source>
</evidence>
<dbReference type="AlphaFoldDB" id="A0A516V3H6"/>
<accession>A0A516V3H6</accession>
<keyword evidence="2" id="KW-1185">Reference proteome</keyword>
<dbReference type="EMBL" id="CP041742">
    <property type="protein sequence ID" value="QDQ73080.1"/>
    <property type="molecule type" value="Genomic_DNA"/>
</dbReference>
<evidence type="ECO:0000313" key="2">
    <source>
        <dbReference type="Proteomes" id="UP000315891"/>
    </source>
</evidence>
<dbReference type="Proteomes" id="UP000315891">
    <property type="component" value="Chromosome"/>
</dbReference>
<evidence type="ECO:0008006" key="3">
    <source>
        <dbReference type="Google" id="ProtNLM"/>
    </source>
</evidence>
<name>A0A516V3H6_9GAMM</name>
<reference evidence="1 2" key="1">
    <citation type="submission" date="2019-07" db="EMBL/GenBank/DDBJ databases">
        <title>Lysobacter weifangensis sp. nov., isolated from bensulfuron-methyl contaminated farmland soil.</title>
        <authorList>
            <person name="Zhao H."/>
        </authorList>
    </citation>
    <scope>NUCLEOTIDE SEQUENCE [LARGE SCALE GENOMIC DNA]</scope>
    <source>
        <strain evidence="1 2">CC-Bw-6</strain>
    </source>
</reference>
<dbReference type="OrthoDB" id="8442375at2"/>
<organism evidence="1 2">
    <name type="scientific">Pseudoluteimonas lycopersici</name>
    <dbReference type="NCBI Taxonomy" id="1324796"/>
    <lineage>
        <taxon>Bacteria</taxon>
        <taxon>Pseudomonadati</taxon>
        <taxon>Pseudomonadota</taxon>
        <taxon>Gammaproteobacteria</taxon>
        <taxon>Lysobacterales</taxon>
        <taxon>Lysobacteraceae</taxon>
        <taxon>Pseudoluteimonas</taxon>
    </lineage>
</organism>
<dbReference type="Gene3D" id="3.90.1530.30">
    <property type="match status" value="1"/>
</dbReference>
<proteinExistence type="predicted"/>